<protein>
    <recommendedName>
        <fullName evidence="8">Retrovirus-related Pol polyprotein from transposon TNT 1-94</fullName>
    </recommendedName>
</protein>
<dbReference type="GO" id="GO:0016787">
    <property type="term" value="F:hydrolase activity"/>
    <property type="evidence" value="ECO:0007669"/>
    <property type="project" value="UniProtKB-KW"/>
</dbReference>
<dbReference type="InterPro" id="IPR057670">
    <property type="entry name" value="SH3_retrovirus"/>
</dbReference>
<proteinExistence type="predicted"/>
<evidence type="ECO:0000256" key="1">
    <source>
        <dbReference type="ARBA" id="ARBA00022723"/>
    </source>
</evidence>
<reference evidence="6 7" key="1">
    <citation type="journal article" date="2022" name="G3 (Bethesda)">
        <title>Whole-genome sequence and methylome profiling of the almond [Prunus dulcis (Mill.) D.A. Webb] cultivar 'Nonpareil'.</title>
        <authorList>
            <person name="D'Amico-Willman K.M."/>
            <person name="Ouma W.Z."/>
            <person name="Meulia T."/>
            <person name="Sideli G.M."/>
            <person name="Gradziel T.M."/>
            <person name="Fresnedo-Ramirez J."/>
        </authorList>
    </citation>
    <scope>NUCLEOTIDE SEQUENCE [LARGE SCALE GENOMIC DNA]</scope>
    <source>
        <strain evidence="6">Clone GOH B32 T37-40</strain>
    </source>
</reference>
<dbReference type="PANTHER" id="PTHR42648:SF18">
    <property type="entry name" value="RETROTRANSPOSON, UNCLASSIFIED-LIKE PROTEIN"/>
    <property type="match status" value="1"/>
</dbReference>
<feature type="domain" description="Reverse transcriptase Ty1/copia-type" evidence="4">
    <location>
        <begin position="209"/>
        <end position="303"/>
    </location>
</feature>
<dbReference type="Pfam" id="PF07727">
    <property type="entry name" value="RVT_2"/>
    <property type="match status" value="1"/>
</dbReference>
<dbReference type="GO" id="GO:0046872">
    <property type="term" value="F:metal ion binding"/>
    <property type="evidence" value="ECO:0007669"/>
    <property type="project" value="UniProtKB-KW"/>
</dbReference>
<evidence type="ECO:0000256" key="3">
    <source>
        <dbReference type="SAM" id="MobiDB-lite"/>
    </source>
</evidence>
<feature type="compositionally biased region" description="Polar residues" evidence="3">
    <location>
        <begin position="146"/>
        <end position="158"/>
    </location>
</feature>
<evidence type="ECO:0000256" key="2">
    <source>
        <dbReference type="ARBA" id="ARBA00022801"/>
    </source>
</evidence>
<organism evidence="6 7">
    <name type="scientific">Prunus dulcis</name>
    <name type="common">Almond</name>
    <name type="synonym">Amygdalus dulcis</name>
    <dbReference type="NCBI Taxonomy" id="3755"/>
    <lineage>
        <taxon>Eukaryota</taxon>
        <taxon>Viridiplantae</taxon>
        <taxon>Streptophyta</taxon>
        <taxon>Embryophyta</taxon>
        <taxon>Tracheophyta</taxon>
        <taxon>Spermatophyta</taxon>
        <taxon>Magnoliopsida</taxon>
        <taxon>eudicotyledons</taxon>
        <taxon>Gunneridae</taxon>
        <taxon>Pentapetalae</taxon>
        <taxon>rosids</taxon>
        <taxon>fabids</taxon>
        <taxon>Rosales</taxon>
        <taxon>Rosaceae</taxon>
        <taxon>Amygdaloideae</taxon>
        <taxon>Amygdaleae</taxon>
        <taxon>Prunus</taxon>
    </lineage>
</organism>
<evidence type="ECO:0000259" key="4">
    <source>
        <dbReference type="Pfam" id="PF07727"/>
    </source>
</evidence>
<evidence type="ECO:0008006" key="8">
    <source>
        <dbReference type="Google" id="ProtNLM"/>
    </source>
</evidence>
<evidence type="ECO:0000313" key="6">
    <source>
        <dbReference type="EMBL" id="KAI5345721.1"/>
    </source>
</evidence>
<accession>A0AAD4WP13</accession>
<evidence type="ECO:0000259" key="5">
    <source>
        <dbReference type="Pfam" id="PF25597"/>
    </source>
</evidence>
<keyword evidence="1" id="KW-0479">Metal-binding</keyword>
<evidence type="ECO:0000313" key="7">
    <source>
        <dbReference type="Proteomes" id="UP001054821"/>
    </source>
</evidence>
<dbReference type="Pfam" id="PF25597">
    <property type="entry name" value="SH3_retrovirus"/>
    <property type="match status" value="1"/>
</dbReference>
<name>A0AAD4WP13_PRUDU</name>
<feature type="region of interest" description="Disordered" evidence="3">
    <location>
        <begin position="133"/>
        <end position="158"/>
    </location>
</feature>
<gene>
    <name evidence="6" type="ORF">L3X38_013598</name>
</gene>
<dbReference type="InterPro" id="IPR039537">
    <property type="entry name" value="Retrotran_Ty1/copia-like"/>
</dbReference>
<dbReference type="InterPro" id="IPR012337">
    <property type="entry name" value="RNaseH-like_sf"/>
</dbReference>
<dbReference type="Proteomes" id="UP001054821">
    <property type="component" value="Chromosome 2"/>
</dbReference>
<dbReference type="EMBL" id="JAJFAZ020000002">
    <property type="protein sequence ID" value="KAI5345721.1"/>
    <property type="molecule type" value="Genomic_DNA"/>
</dbReference>
<comment type="caution">
    <text evidence="6">The sequence shown here is derived from an EMBL/GenBank/DDBJ whole genome shotgun (WGS) entry which is preliminary data.</text>
</comment>
<sequence>MLKAKGLPHVFWAEAIHTSVFILNKSPTKSVKDMTPFKAWHGFRPKVDFFKVFGCIAYAHVPSQKREKFDEKGEKYIFVGYNDKSKAYRLIDPRTNKLVISRDVIFNEFKVWRWENEQGEILRLFEEPETSNLEESLLPQSPIPSARTSDPCSPDSTPRLNARTFSLTDIYESCDLALSALEPQKFEEAVKEKIWQDAMEEEIRVIKKNTTWELVDRPKSKDIIGLKWIYKTKYNEDGSIQKYKARLVAKGYYQQPGVDFNETFALVVRMETIRTVLALATQLKTQVFQLDVKSLFFNGELEE</sequence>
<dbReference type="SUPFAM" id="SSF53098">
    <property type="entry name" value="Ribonuclease H-like"/>
    <property type="match status" value="1"/>
</dbReference>
<keyword evidence="2" id="KW-0378">Hydrolase</keyword>
<keyword evidence="7" id="KW-1185">Reference proteome</keyword>
<dbReference type="AlphaFoldDB" id="A0AAD4WP13"/>
<dbReference type="PANTHER" id="PTHR42648">
    <property type="entry name" value="TRANSPOSASE, PUTATIVE-RELATED"/>
    <property type="match status" value="1"/>
</dbReference>
<feature type="domain" description="Retroviral polymerase SH3-like" evidence="5">
    <location>
        <begin position="55"/>
        <end position="117"/>
    </location>
</feature>
<dbReference type="InterPro" id="IPR013103">
    <property type="entry name" value="RVT_2"/>
</dbReference>